<gene>
    <name evidence="5" type="ORF">ACFQ41_01715</name>
</gene>
<reference evidence="6" key="1">
    <citation type="journal article" date="2019" name="Int. J. Syst. Evol. Microbiol.">
        <title>The Global Catalogue of Microorganisms (GCM) 10K type strain sequencing project: providing services to taxonomists for standard genome sequencing and annotation.</title>
        <authorList>
            <consortium name="The Broad Institute Genomics Platform"/>
            <consortium name="The Broad Institute Genome Sequencing Center for Infectious Disease"/>
            <person name="Wu L."/>
            <person name="Ma J."/>
        </authorList>
    </citation>
    <scope>NUCLEOTIDE SEQUENCE [LARGE SCALE GENOMIC DNA]</scope>
    <source>
        <strain evidence="6">CCM 9110</strain>
    </source>
</reference>
<dbReference type="Pfam" id="PF00532">
    <property type="entry name" value="Peripla_BP_1"/>
    <property type="match status" value="1"/>
</dbReference>
<dbReference type="GO" id="GO:0003677">
    <property type="term" value="F:DNA binding"/>
    <property type="evidence" value="ECO:0007669"/>
    <property type="project" value="UniProtKB-KW"/>
</dbReference>
<dbReference type="PANTHER" id="PTHR30146">
    <property type="entry name" value="LACI-RELATED TRANSCRIPTIONAL REPRESSOR"/>
    <property type="match status" value="1"/>
</dbReference>
<accession>A0ABW4BE58</accession>
<dbReference type="Pfam" id="PF00356">
    <property type="entry name" value="LacI"/>
    <property type="match status" value="1"/>
</dbReference>
<dbReference type="Proteomes" id="UP001597199">
    <property type="component" value="Unassembled WGS sequence"/>
</dbReference>
<name>A0ABW4BE58_9LACO</name>
<dbReference type="InterPro" id="IPR010982">
    <property type="entry name" value="Lambda_DNA-bd_dom_sf"/>
</dbReference>
<evidence type="ECO:0000256" key="2">
    <source>
        <dbReference type="ARBA" id="ARBA00023125"/>
    </source>
</evidence>
<dbReference type="InterPro" id="IPR028082">
    <property type="entry name" value="Peripla_BP_I"/>
</dbReference>
<dbReference type="SUPFAM" id="SSF47413">
    <property type="entry name" value="lambda repressor-like DNA-binding domains"/>
    <property type="match status" value="1"/>
</dbReference>
<dbReference type="PROSITE" id="PS50932">
    <property type="entry name" value="HTH_LACI_2"/>
    <property type="match status" value="1"/>
</dbReference>
<dbReference type="CDD" id="cd01392">
    <property type="entry name" value="HTH_LacI"/>
    <property type="match status" value="1"/>
</dbReference>
<keyword evidence="1" id="KW-0805">Transcription regulation</keyword>
<sequence length="320" mass="35499">MTTIRDISKLTGYSIATISRYLNQSGYVSQTAREKISQVIKATHYSPNVIARDLSTGKTNTIGVVLPHAKHPYFTQLLQGILAGAFASDYRVTLLPSEYDPSMEEAYLELLRRKLFDGLIFTSHGIALTKLASYLEYGPIVICEDPGAIAIPAVFSHRESGYAEAFTWLHQQHIQHIAFLFSRPVAQSATSAVTMRVFEQIYATKPDPNAVITDVTTYADGYRAAATLVQRQLPLEYIFTNGDDVAAGVRQYYLDHHLTMPPLIGQENQLSGFLLDMPTIDHHFSSIGQSAFSLVTSAPKPKTRIAIPSHFLVNRVEFSS</sequence>
<comment type="caution">
    <text evidence="5">The sequence shown here is derived from an EMBL/GenBank/DDBJ whole genome shotgun (WGS) entry which is preliminary data.</text>
</comment>
<dbReference type="SMART" id="SM00354">
    <property type="entry name" value="HTH_LACI"/>
    <property type="match status" value="1"/>
</dbReference>
<keyword evidence="6" id="KW-1185">Reference proteome</keyword>
<keyword evidence="2 5" id="KW-0238">DNA-binding</keyword>
<dbReference type="EMBL" id="JBHTOA010000015">
    <property type="protein sequence ID" value="MFD1398022.1"/>
    <property type="molecule type" value="Genomic_DNA"/>
</dbReference>
<evidence type="ECO:0000256" key="3">
    <source>
        <dbReference type="ARBA" id="ARBA00023163"/>
    </source>
</evidence>
<dbReference type="PANTHER" id="PTHR30146:SF105">
    <property type="entry name" value="CATABOLITE CONTROL PROTEIN B"/>
    <property type="match status" value="1"/>
</dbReference>
<feature type="domain" description="HTH lacI-type" evidence="4">
    <location>
        <begin position="2"/>
        <end position="56"/>
    </location>
</feature>
<dbReference type="Gene3D" id="1.10.260.40">
    <property type="entry name" value="lambda repressor-like DNA-binding domains"/>
    <property type="match status" value="1"/>
</dbReference>
<evidence type="ECO:0000313" key="5">
    <source>
        <dbReference type="EMBL" id="MFD1398022.1"/>
    </source>
</evidence>
<organism evidence="5 6">
    <name type="scientific">Lacticaseibacillus suilingensis</name>
    <dbReference type="NCBI Taxonomy" id="2799577"/>
    <lineage>
        <taxon>Bacteria</taxon>
        <taxon>Bacillati</taxon>
        <taxon>Bacillota</taxon>
        <taxon>Bacilli</taxon>
        <taxon>Lactobacillales</taxon>
        <taxon>Lactobacillaceae</taxon>
        <taxon>Lacticaseibacillus</taxon>
    </lineage>
</organism>
<evidence type="ECO:0000259" key="4">
    <source>
        <dbReference type="PROSITE" id="PS50932"/>
    </source>
</evidence>
<keyword evidence="3" id="KW-0804">Transcription</keyword>
<evidence type="ECO:0000313" key="6">
    <source>
        <dbReference type="Proteomes" id="UP001597199"/>
    </source>
</evidence>
<protein>
    <submittedName>
        <fullName evidence="5">LacI family DNA-binding transcriptional regulator</fullName>
    </submittedName>
</protein>
<dbReference type="SUPFAM" id="SSF53822">
    <property type="entry name" value="Periplasmic binding protein-like I"/>
    <property type="match status" value="1"/>
</dbReference>
<proteinExistence type="predicted"/>
<dbReference type="CDD" id="cd06286">
    <property type="entry name" value="PBP1_CcpB-like"/>
    <property type="match status" value="1"/>
</dbReference>
<dbReference type="RefSeq" id="WP_204118581.1">
    <property type="nucleotide sequence ID" value="NZ_BOLV01000006.1"/>
</dbReference>
<dbReference type="InterPro" id="IPR000843">
    <property type="entry name" value="HTH_LacI"/>
</dbReference>
<evidence type="ECO:0000256" key="1">
    <source>
        <dbReference type="ARBA" id="ARBA00023015"/>
    </source>
</evidence>
<dbReference type="Gene3D" id="3.40.50.2300">
    <property type="match status" value="2"/>
</dbReference>
<dbReference type="InterPro" id="IPR001761">
    <property type="entry name" value="Peripla_BP/Lac1_sug-bd_dom"/>
</dbReference>